<dbReference type="NCBIfam" id="TIGR01074">
    <property type="entry name" value="rep"/>
    <property type="match status" value="1"/>
</dbReference>
<feature type="binding site" evidence="11">
    <location>
        <position position="275"/>
    </location>
    <ligand>
        <name>ATP</name>
        <dbReference type="ChEBI" id="CHEBI:30616"/>
    </ligand>
</feature>
<evidence type="ECO:0000256" key="8">
    <source>
        <dbReference type="ARBA" id="ARBA00023235"/>
    </source>
</evidence>
<feature type="domain" description="UvrD-like helicase ATP-binding" evidence="14">
    <location>
        <begin position="1"/>
        <end position="277"/>
    </location>
</feature>
<keyword evidence="2 11" id="KW-0235">DNA replication</keyword>
<dbReference type="STRING" id="1470200.PL75_02965"/>
<comment type="catalytic activity">
    <reaction evidence="10 11">
        <text>ATP + H2O = ADP + phosphate + H(+)</text>
        <dbReference type="Rhea" id="RHEA:13065"/>
        <dbReference type="ChEBI" id="CHEBI:15377"/>
        <dbReference type="ChEBI" id="CHEBI:15378"/>
        <dbReference type="ChEBI" id="CHEBI:30616"/>
        <dbReference type="ChEBI" id="CHEBI:43474"/>
        <dbReference type="ChEBI" id="CHEBI:456216"/>
        <dbReference type="EC" id="5.6.2.4"/>
    </reaction>
</comment>
<comment type="function">
    <text evidence="11">Rep helicase is a single-stranded DNA-dependent ATPase involved in DNA replication; it can initiate unwinding at a nick in the DNA. It binds to the single-stranded DNA and acts in a progressive fashion along the DNA in the 3' to 5' direction.</text>
</comment>
<keyword evidence="7 11" id="KW-0238">DNA-binding</keyword>
<dbReference type="Pfam" id="PF00580">
    <property type="entry name" value="UvrD-helicase"/>
    <property type="match status" value="1"/>
</dbReference>
<dbReference type="GO" id="GO:0006260">
    <property type="term" value="P:DNA replication"/>
    <property type="evidence" value="ECO:0007669"/>
    <property type="project" value="UniProtKB-UniRule"/>
</dbReference>
<evidence type="ECO:0000259" key="15">
    <source>
        <dbReference type="PROSITE" id="PS51217"/>
    </source>
</evidence>
<dbReference type="HAMAP" id="MF_01920">
    <property type="entry name" value="Helicase_Rep"/>
    <property type="match status" value="1"/>
</dbReference>
<dbReference type="PROSITE" id="PS51217">
    <property type="entry name" value="UVRD_HELICASE_CTER"/>
    <property type="match status" value="1"/>
</dbReference>
<dbReference type="InterPro" id="IPR027417">
    <property type="entry name" value="P-loop_NTPase"/>
</dbReference>
<evidence type="ECO:0000256" key="12">
    <source>
        <dbReference type="PROSITE-ProRule" id="PRU00560"/>
    </source>
</evidence>
<feature type="coiled-coil region" evidence="13">
    <location>
        <begin position="434"/>
        <end position="461"/>
    </location>
</feature>
<proteinExistence type="inferred from homology"/>
<comment type="similarity">
    <text evidence="1 11">Belongs to the helicase family. UvrD subfamily.</text>
</comment>
<dbReference type="InterPro" id="IPR005752">
    <property type="entry name" value="Helicase_Rep"/>
</dbReference>
<dbReference type="Proteomes" id="UP000036027">
    <property type="component" value="Unassembled WGS sequence"/>
</dbReference>
<dbReference type="OrthoDB" id="5905204at2"/>
<dbReference type="Pfam" id="PF13361">
    <property type="entry name" value="UvrD_C"/>
    <property type="match status" value="1"/>
</dbReference>
<evidence type="ECO:0000313" key="16">
    <source>
        <dbReference type="EMBL" id="KLT73538.1"/>
    </source>
</evidence>
<evidence type="ECO:0000256" key="5">
    <source>
        <dbReference type="ARBA" id="ARBA00022806"/>
    </source>
</evidence>
<protein>
    <recommendedName>
        <fullName evidence="11">ATP-dependent DNA helicase Rep</fullName>
        <ecNumber evidence="11">5.6.2.4</ecNumber>
    </recommendedName>
    <alternativeName>
        <fullName evidence="11">DNA 3'-5' helicase Rep</fullName>
    </alternativeName>
</protein>
<evidence type="ECO:0000259" key="14">
    <source>
        <dbReference type="PROSITE" id="PS51198"/>
    </source>
</evidence>
<dbReference type="RefSeq" id="WP_047760416.1">
    <property type="nucleotide sequence ID" value="NZ_CP091510.1"/>
</dbReference>
<reference evidence="16 17" key="1">
    <citation type="submission" date="2014-11" db="EMBL/GenBank/DDBJ databases">
        <title>Genome of a novel goose pathogen.</title>
        <authorList>
            <person name="Hansen C.M."/>
            <person name="Hueffer K."/>
            <person name="Choi S.C."/>
        </authorList>
    </citation>
    <scope>NUCLEOTIDE SEQUENCE [LARGE SCALE GENOMIC DNA]</scope>
    <source>
        <strain evidence="16 17">KH1503</strain>
    </source>
</reference>
<dbReference type="GO" id="GO:0003697">
    <property type="term" value="F:single-stranded DNA binding"/>
    <property type="evidence" value="ECO:0007669"/>
    <property type="project" value="UniProtKB-UniRule"/>
</dbReference>
<accession>A0A0J1C5E6</accession>
<dbReference type="AlphaFoldDB" id="A0A0J1C5E6"/>
<feature type="domain" description="UvrD-like helicase C-terminal" evidence="15">
    <location>
        <begin position="278"/>
        <end position="556"/>
    </location>
</feature>
<evidence type="ECO:0000256" key="4">
    <source>
        <dbReference type="ARBA" id="ARBA00022801"/>
    </source>
</evidence>
<dbReference type="GO" id="GO:0000725">
    <property type="term" value="P:recombinational repair"/>
    <property type="evidence" value="ECO:0007669"/>
    <property type="project" value="TreeGrafter"/>
</dbReference>
<dbReference type="GO" id="GO:0005829">
    <property type="term" value="C:cytosol"/>
    <property type="evidence" value="ECO:0007669"/>
    <property type="project" value="TreeGrafter"/>
</dbReference>
<dbReference type="Gene3D" id="1.10.10.160">
    <property type="match status" value="1"/>
</dbReference>
<keyword evidence="3 11" id="KW-0547">Nucleotide-binding</keyword>
<dbReference type="PROSITE" id="PS51198">
    <property type="entry name" value="UVRD_HELICASE_ATP_BIND"/>
    <property type="match status" value="1"/>
</dbReference>
<evidence type="ECO:0000256" key="10">
    <source>
        <dbReference type="ARBA" id="ARBA00048988"/>
    </source>
</evidence>
<dbReference type="InterPro" id="IPR014016">
    <property type="entry name" value="UvrD-like_ATP-bd"/>
</dbReference>
<dbReference type="PANTHER" id="PTHR11070:SF64">
    <property type="entry name" value="ATP-DEPENDENT DNA HELICASE REP"/>
    <property type="match status" value="1"/>
</dbReference>
<dbReference type="SUPFAM" id="SSF52540">
    <property type="entry name" value="P-loop containing nucleoside triphosphate hydrolases"/>
    <property type="match status" value="1"/>
</dbReference>
<dbReference type="GO" id="GO:0016887">
    <property type="term" value="F:ATP hydrolysis activity"/>
    <property type="evidence" value="ECO:0007669"/>
    <property type="project" value="RHEA"/>
</dbReference>
<dbReference type="CDD" id="cd18807">
    <property type="entry name" value="SF1_C_UvrD"/>
    <property type="match status" value="1"/>
</dbReference>
<evidence type="ECO:0000256" key="9">
    <source>
        <dbReference type="ARBA" id="ARBA00034617"/>
    </source>
</evidence>
<keyword evidence="6 11" id="KW-0067">ATP-binding</keyword>
<evidence type="ECO:0000256" key="3">
    <source>
        <dbReference type="ARBA" id="ARBA00022741"/>
    </source>
</evidence>
<dbReference type="PANTHER" id="PTHR11070">
    <property type="entry name" value="UVRD / RECB / PCRA DNA HELICASE FAMILY MEMBER"/>
    <property type="match status" value="1"/>
</dbReference>
<evidence type="ECO:0000256" key="6">
    <source>
        <dbReference type="ARBA" id="ARBA00022840"/>
    </source>
</evidence>
<feature type="binding site" evidence="12">
    <location>
        <begin position="22"/>
        <end position="29"/>
    </location>
    <ligand>
        <name>ATP</name>
        <dbReference type="ChEBI" id="CHEBI:30616"/>
    </ligand>
</feature>
<dbReference type="EMBL" id="JTDO01000003">
    <property type="protein sequence ID" value="KLT73538.1"/>
    <property type="molecule type" value="Genomic_DNA"/>
</dbReference>
<dbReference type="InterPro" id="IPR013986">
    <property type="entry name" value="DExx_box_DNA_helicase_dom_sf"/>
</dbReference>
<keyword evidence="5 11" id="KW-0347">Helicase</keyword>
<comment type="subunit">
    <text evidence="11">Homodimer.</text>
</comment>
<dbReference type="GO" id="GO:0043138">
    <property type="term" value="F:3'-5' DNA helicase activity"/>
    <property type="evidence" value="ECO:0007669"/>
    <property type="project" value="UniProtKB-UniRule"/>
</dbReference>
<comment type="caution">
    <text evidence="16">The sequence shown here is derived from an EMBL/GenBank/DDBJ whole genome shotgun (WGS) entry which is preliminary data.</text>
</comment>
<dbReference type="Gene3D" id="3.40.50.300">
    <property type="entry name" value="P-loop containing nucleotide triphosphate hydrolases"/>
    <property type="match status" value="2"/>
</dbReference>
<keyword evidence="8 11" id="KW-0413">Isomerase</keyword>
<evidence type="ECO:0000256" key="2">
    <source>
        <dbReference type="ARBA" id="ARBA00022705"/>
    </source>
</evidence>
<organism evidence="16 17">
    <name type="scientific">Neisseria arctica</name>
    <dbReference type="NCBI Taxonomy" id="1470200"/>
    <lineage>
        <taxon>Bacteria</taxon>
        <taxon>Pseudomonadati</taxon>
        <taxon>Pseudomonadota</taxon>
        <taxon>Betaproteobacteria</taxon>
        <taxon>Neisseriales</taxon>
        <taxon>Neisseriaceae</taxon>
        <taxon>Neisseria</taxon>
    </lineage>
</organism>
<evidence type="ECO:0000256" key="1">
    <source>
        <dbReference type="ARBA" id="ARBA00009922"/>
    </source>
</evidence>
<dbReference type="GO" id="GO:0005524">
    <property type="term" value="F:ATP binding"/>
    <property type="evidence" value="ECO:0007669"/>
    <property type="project" value="UniProtKB-UniRule"/>
</dbReference>
<dbReference type="PATRIC" id="fig|1470200.3.peg.1676"/>
<dbReference type="Gene3D" id="1.10.486.10">
    <property type="entry name" value="PCRA, domain 4"/>
    <property type="match status" value="1"/>
</dbReference>
<dbReference type="EC" id="5.6.2.4" evidence="11"/>
<keyword evidence="17" id="KW-1185">Reference proteome</keyword>
<evidence type="ECO:0000256" key="7">
    <source>
        <dbReference type="ARBA" id="ARBA00023125"/>
    </source>
</evidence>
<sequence length="670" mass="75466">MKLNPQQQQAIHYLGGPLFVLAGAGSGKTRVITEKIAYMITRAGYAPHSIAAITFTNKAAKEMQERIGGMLSKKQTRGLTVCTFHSLGMKMLREEAPNIGYKKNFSILDAADTSKIINEMLGSSGRDAVFKAQQRISLWKNDLKTPEQALQTASNEWEKQMAALYASYQATLESYQAVDFDDLIRLPTVLLQQNSEIRLKWQRRLRYLLVDEYQDTNTCQYALMKLLTGAEGLFTVVGDDDQSIYAWRGANMENLRSLQTDYPQLKIIKLEQNYRSTARILKVANQVIQNNPKLFPKTLWSQFGMGEQIKVVACQHEQHEAEWVVSQIAKQKIVGEGKINYADFAILYRGNHQSRVFEEALRAARIPYQLSGGQSFFDKAEIKDILAYIRLIANPDDDPAFLRAATTPRRGIGDTTLGRLNAYAHSHGGSLYQAALNKDALAELNNKNREAVEQFMQMMESYRSRAENTDAGTLIQNLLDEIGYEAHLLNGEEGKAGEIKWRNVQDLSTWLARKGEEDGKNIIEIAQTIALMTLLEGRDEEEIDAVKMSTLHASKGLEYPFVFLVGCEEGLFPHGDSIEEGNIEEERRLMYVGITRAKRQLTLTHCIKRKKQGTWQFPEPSRFIEEMPQEDLKILGRKGGEPIVSKAEGRSHLAGLSAMLAGKSKNNTNL</sequence>
<name>A0A0J1C5E6_9NEIS</name>
<evidence type="ECO:0000256" key="13">
    <source>
        <dbReference type="SAM" id="Coils"/>
    </source>
</evidence>
<dbReference type="InterPro" id="IPR000212">
    <property type="entry name" value="DNA_helicase_UvrD/REP"/>
</dbReference>
<evidence type="ECO:0000313" key="17">
    <source>
        <dbReference type="Proteomes" id="UP000036027"/>
    </source>
</evidence>
<dbReference type="InterPro" id="IPR014017">
    <property type="entry name" value="DNA_helicase_UvrD-like_C"/>
</dbReference>
<comment type="catalytic activity">
    <reaction evidence="9 11">
        <text>Couples ATP hydrolysis with the unwinding of duplex DNA by translocating in the 3'-5' direction.</text>
        <dbReference type="EC" id="5.6.2.4"/>
    </reaction>
</comment>
<gene>
    <name evidence="11" type="primary">rep</name>
    <name evidence="16" type="ORF">PL75_02965</name>
</gene>
<keyword evidence="4 11" id="KW-0378">Hydrolase</keyword>
<dbReference type="CDD" id="cd17932">
    <property type="entry name" value="DEXQc_UvrD"/>
    <property type="match status" value="1"/>
</dbReference>
<keyword evidence="13" id="KW-0175">Coiled coil</keyword>
<evidence type="ECO:0000256" key="11">
    <source>
        <dbReference type="HAMAP-Rule" id="MF_01920"/>
    </source>
</evidence>